<feature type="domain" description="VWFA" evidence="1">
    <location>
        <begin position="489"/>
        <end position="653"/>
    </location>
</feature>
<protein>
    <submittedName>
        <fullName evidence="3">VWFA domain-containing protein</fullName>
    </submittedName>
</protein>
<dbReference type="SMART" id="SM00327">
    <property type="entry name" value="VWA"/>
    <property type="match status" value="1"/>
</dbReference>
<dbReference type="InterPro" id="IPR052229">
    <property type="entry name" value="Collagen-VI/PIF"/>
</dbReference>
<dbReference type="AlphaFoldDB" id="A0A1I7X5X4"/>
<accession>A0A1I7X5X4</accession>
<evidence type="ECO:0000313" key="3">
    <source>
        <dbReference type="WBParaSite" id="Hba_12870"/>
    </source>
</evidence>
<dbReference type="Proteomes" id="UP000095283">
    <property type="component" value="Unplaced"/>
</dbReference>
<dbReference type="PANTHER" id="PTHR22588">
    <property type="entry name" value="VWFA DOMAIN-CONTAINING PROTEIN"/>
    <property type="match status" value="1"/>
</dbReference>
<dbReference type="InterPro" id="IPR036465">
    <property type="entry name" value="vWFA_dom_sf"/>
</dbReference>
<dbReference type="InterPro" id="IPR002035">
    <property type="entry name" value="VWF_A"/>
</dbReference>
<name>A0A1I7X5X4_HETBA</name>
<dbReference type="WBParaSite" id="Hba_12870">
    <property type="protein sequence ID" value="Hba_12870"/>
    <property type="gene ID" value="Hba_12870"/>
</dbReference>
<dbReference type="SUPFAM" id="SSF53300">
    <property type="entry name" value="vWA-like"/>
    <property type="match status" value="1"/>
</dbReference>
<dbReference type="PROSITE" id="PS50234">
    <property type="entry name" value="VWFA"/>
    <property type="match status" value="1"/>
</dbReference>
<keyword evidence="2" id="KW-1185">Reference proteome</keyword>
<dbReference type="Gene3D" id="3.40.50.410">
    <property type="entry name" value="von Willebrand factor, type A domain"/>
    <property type="match status" value="1"/>
</dbReference>
<organism evidence="2 3">
    <name type="scientific">Heterorhabditis bacteriophora</name>
    <name type="common">Entomopathogenic nematode worm</name>
    <dbReference type="NCBI Taxonomy" id="37862"/>
    <lineage>
        <taxon>Eukaryota</taxon>
        <taxon>Metazoa</taxon>
        <taxon>Ecdysozoa</taxon>
        <taxon>Nematoda</taxon>
        <taxon>Chromadorea</taxon>
        <taxon>Rhabditida</taxon>
        <taxon>Rhabditina</taxon>
        <taxon>Rhabditomorpha</taxon>
        <taxon>Strongyloidea</taxon>
        <taxon>Heterorhabditidae</taxon>
        <taxon>Heterorhabditis</taxon>
    </lineage>
</organism>
<dbReference type="CDD" id="cd00198">
    <property type="entry name" value="vWFA"/>
    <property type="match status" value="1"/>
</dbReference>
<reference evidence="3" key="1">
    <citation type="submission" date="2016-11" db="UniProtKB">
        <authorList>
            <consortium name="WormBaseParasite"/>
        </authorList>
    </citation>
    <scope>IDENTIFICATION</scope>
</reference>
<dbReference type="Pfam" id="PF00092">
    <property type="entry name" value="VWA"/>
    <property type="match status" value="1"/>
</dbReference>
<proteinExistence type="predicted"/>
<evidence type="ECO:0000259" key="1">
    <source>
        <dbReference type="PROSITE" id="PS50234"/>
    </source>
</evidence>
<sequence>MPMKEGTADMLLTNKKTDISLVSAITNDLQSTYQTEIIAIGLDETHEDEEATKQAIGWDLMNGYVQSKYIGVSDPDEINSTDILNTITSAISCKIFQEKQVVNGLIRHYSRRISMTKGKVSLVYFSAPDGLQSAEYNKTAILYNQGETNITASAFAIQHALIPLIDNQYLNPKCSPIDPTPARMSSILPLTQGDALATFTHLLSPSAYVDLITNAKWENTKDTPQLHLAYQMAITNMKDGRKLASKTLLVITDELSRSDLKAALVKRQAMPLSYLYGITIKNIITPDNVPGENDGVILNYIQLLSEKSPYSARAYANKATAGICRFVQVPTTSVVSVPPTSAPCISPPEITRELWPDITILIDTSTGTDAMDSQKFEYITNHCDLRDCLNGKLSYNPVSNQLNRDINRSTTKFSTSLFSLKQLGIRTIGISLDSDMSINDLSQFGPNSYNVIKWTDSQTGINSKPQLTNVIFETTTRKQLPALVNFFADFYFIIDQSASIQPNNADIVQFVHDFVKQLTLDVHRSRISVIPYSSTVDNVLSLTDNQKSFDSWFKQWIAQAPSVEKSSNIGEAIDNVVSQLPNAANKATYVIYIVGAAKSTGIEKTAQIAIKKWVVPIVLQLNNEVTYTTKLAEKNNIYKLSNGAGLRNWVDTIPEKNPNQMNKFFNDLFSDQEKYDSKNFPLDKVIADVLIMFDETGLTSDQFENVSFLHYYLFNFIKSLYPYLCNLFQAGFHFHQSFNSTTVKKLISDLRIKKMPNTASAALPGAITYILQNPIQFGFRSNRLVFATLISSSSHFSEQMVTITIFIMTMCTTLHLPYLTLIENLFGKDISLGFTQINNCSN</sequence>
<dbReference type="PANTHER" id="PTHR22588:SF3">
    <property type="entry name" value="VWFA DOMAIN-CONTAINING PROTEIN"/>
    <property type="match status" value="1"/>
</dbReference>
<evidence type="ECO:0000313" key="2">
    <source>
        <dbReference type="Proteomes" id="UP000095283"/>
    </source>
</evidence>